<dbReference type="EMBL" id="CP097506">
    <property type="protein sequence ID" value="URD97353.1"/>
    <property type="molecule type" value="Genomic_DNA"/>
</dbReference>
<protein>
    <submittedName>
        <fullName evidence="1">Uncharacterized protein</fullName>
    </submittedName>
</protein>
<dbReference type="Proteomes" id="UP001055439">
    <property type="component" value="Chromosome 4"/>
</dbReference>
<dbReference type="AlphaFoldDB" id="A0A9E7FP02"/>
<proteinExistence type="predicted"/>
<evidence type="ECO:0000313" key="1">
    <source>
        <dbReference type="EMBL" id="URD97353.1"/>
    </source>
</evidence>
<organism evidence="1 2">
    <name type="scientific">Musa troglodytarum</name>
    <name type="common">fe'i banana</name>
    <dbReference type="NCBI Taxonomy" id="320322"/>
    <lineage>
        <taxon>Eukaryota</taxon>
        <taxon>Viridiplantae</taxon>
        <taxon>Streptophyta</taxon>
        <taxon>Embryophyta</taxon>
        <taxon>Tracheophyta</taxon>
        <taxon>Spermatophyta</taxon>
        <taxon>Magnoliopsida</taxon>
        <taxon>Liliopsida</taxon>
        <taxon>Zingiberales</taxon>
        <taxon>Musaceae</taxon>
        <taxon>Musa</taxon>
    </lineage>
</organism>
<gene>
    <name evidence="1" type="ORF">MUK42_32986</name>
</gene>
<name>A0A9E7FP02_9LILI</name>
<sequence>MRWAGFVRKRRRKSTRMDGSGVRYTARGFFRHCVSMFLGSFVLRFGGDLKPCAHKNPIFFLGTPGEVRKLGKRKIFPP</sequence>
<keyword evidence="2" id="KW-1185">Reference proteome</keyword>
<accession>A0A9E7FP02</accession>
<reference evidence="1" key="1">
    <citation type="submission" date="2022-05" db="EMBL/GenBank/DDBJ databases">
        <title>The Musa troglodytarum L. genome provides insights into the mechanism of non-climacteric behaviour and enrichment of carotenoids.</title>
        <authorList>
            <person name="Wang J."/>
        </authorList>
    </citation>
    <scope>NUCLEOTIDE SEQUENCE</scope>
    <source>
        <tissue evidence="1">Leaf</tissue>
    </source>
</reference>
<evidence type="ECO:0000313" key="2">
    <source>
        <dbReference type="Proteomes" id="UP001055439"/>
    </source>
</evidence>